<organism evidence="2 3">
    <name type="scientific">Zizania palustris</name>
    <name type="common">Northern wild rice</name>
    <dbReference type="NCBI Taxonomy" id="103762"/>
    <lineage>
        <taxon>Eukaryota</taxon>
        <taxon>Viridiplantae</taxon>
        <taxon>Streptophyta</taxon>
        <taxon>Embryophyta</taxon>
        <taxon>Tracheophyta</taxon>
        <taxon>Spermatophyta</taxon>
        <taxon>Magnoliopsida</taxon>
        <taxon>Liliopsida</taxon>
        <taxon>Poales</taxon>
        <taxon>Poaceae</taxon>
        <taxon>BOP clade</taxon>
        <taxon>Oryzoideae</taxon>
        <taxon>Oryzeae</taxon>
        <taxon>Zizaniinae</taxon>
        <taxon>Zizania</taxon>
    </lineage>
</organism>
<reference evidence="2" key="2">
    <citation type="submission" date="2021-02" db="EMBL/GenBank/DDBJ databases">
        <authorList>
            <person name="Kimball J.A."/>
            <person name="Haas M.W."/>
            <person name="Macchietto M."/>
            <person name="Kono T."/>
            <person name="Duquette J."/>
            <person name="Shao M."/>
        </authorList>
    </citation>
    <scope>NUCLEOTIDE SEQUENCE</scope>
    <source>
        <tissue evidence="2">Fresh leaf tissue</tissue>
    </source>
</reference>
<keyword evidence="1" id="KW-0472">Membrane</keyword>
<evidence type="ECO:0000256" key="1">
    <source>
        <dbReference type="SAM" id="Phobius"/>
    </source>
</evidence>
<dbReference type="AlphaFoldDB" id="A0A8J5S564"/>
<dbReference type="PANTHER" id="PTHR35124:SF1">
    <property type="entry name" value="CYTOCHROME P450 FAMILY PROTEIN"/>
    <property type="match status" value="1"/>
</dbReference>
<gene>
    <name evidence="2" type="ORF">GUJ93_ZPchr0005g14714</name>
</gene>
<accession>A0A8J5S564</accession>
<protein>
    <submittedName>
        <fullName evidence="2">Uncharacterized protein</fullName>
    </submittedName>
</protein>
<reference evidence="2" key="1">
    <citation type="journal article" date="2021" name="bioRxiv">
        <title>Whole Genome Assembly and Annotation of Northern Wild Rice, Zizania palustris L., Supports a Whole Genome Duplication in the Zizania Genus.</title>
        <authorList>
            <person name="Haas M."/>
            <person name="Kono T."/>
            <person name="Macchietto M."/>
            <person name="Millas R."/>
            <person name="McGilp L."/>
            <person name="Shao M."/>
            <person name="Duquette J."/>
            <person name="Hirsch C.N."/>
            <person name="Kimball J."/>
        </authorList>
    </citation>
    <scope>NUCLEOTIDE SEQUENCE</scope>
    <source>
        <tissue evidence="2">Fresh leaf tissue</tissue>
    </source>
</reference>
<proteinExistence type="predicted"/>
<comment type="caution">
    <text evidence="2">The sequence shown here is derived from an EMBL/GenBank/DDBJ whole genome shotgun (WGS) entry which is preliminary data.</text>
</comment>
<keyword evidence="1" id="KW-0812">Transmembrane</keyword>
<evidence type="ECO:0000313" key="2">
    <source>
        <dbReference type="EMBL" id="KAG8068876.1"/>
    </source>
</evidence>
<evidence type="ECO:0000313" key="3">
    <source>
        <dbReference type="Proteomes" id="UP000729402"/>
    </source>
</evidence>
<dbReference type="EMBL" id="JAAALK010000284">
    <property type="protein sequence ID" value="KAG8068876.1"/>
    <property type="molecule type" value="Genomic_DNA"/>
</dbReference>
<keyword evidence="3" id="KW-1185">Reference proteome</keyword>
<dbReference type="PANTHER" id="PTHR35124">
    <property type="entry name" value="CYTOCHROME P450 FAMILY PROTEIN"/>
    <property type="match status" value="1"/>
</dbReference>
<feature type="transmembrane region" description="Helical" evidence="1">
    <location>
        <begin position="12"/>
        <end position="29"/>
    </location>
</feature>
<keyword evidence="1" id="KW-1133">Transmembrane helix</keyword>
<dbReference type="OrthoDB" id="2015909at2759"/>
<dbReference type="Proteomes" id="UP000729402">
    <property type="component" value="Unassembled WGS sequence"/>
</dbReference>
<name>A0A8J5S564_ZIZPA</name>
<sequence>MLDRQCSKTKCIFNRTALAGYIACIFMYSTSSLPRVALVAKNAVHTTAHPSTPDQPAPLVHLETSRRAAKNARTDARPHHMPQVALRPAMSAHLPPSHGPHNAVAAGDAKKTDLGDPEKKLSCCDDHHHLSKKPSRGGPSAVKLALASFLGVITLFAVDVSLNGAGAHRRLRHQYQHYLGGGEGAEKGALSWLSVPDPSNFTEELLARWLTPGGTPCRDSRTVNISIPVLDDATAAGAVTALGAAEIHEFTFWALDDAGQRRCLGGDFFEIDLSGDAWKSRPPVVDHGDGSYSFRFLVAPRFAGGDFHLTIILLFRSFEGLKFSSVRFKYRAELRWIPLLFRPSNGSLSLPALETCRAADFSRDIWSGRWTRLAKNDNCEDVDDAGRYRCLEPEHPCEAPWCDGPLGALESNGWVYSAHCSFKLFTADTAWRCLDGKWLFFWGDSNHVDTIRNLLTFVLGVTDTSAVTRRFDSVFTNPSGGPGTVRITSIFNGHWNMTMNYLGLHSLRNKGFRRLVRSYFLADDRAPDIVILNSGLHDGCYWTSVRAYVQAAEYAAEFWARIMAEVRARGHAVPRVFYRTTIATGGYARDLAFNPSKMEAFNGVLVEKLRRHGVLTGGLIDNFDMTFPWHYDNRCNDGVHYGRAPAKFVWRDGKIGHQYFVDLMLGHVLLNAICNG</sequence>